<gene>
    <name evidence="1" type="ORF">AYI68_g1377</name>
</gene>
<evidence type="ECO:0000313" key="1">
    <source>
        <dbReference type="EMBL" id="OLY84459.1"/>
    </source>
</evidence>
<name>A0A1R0H5N3_9FUNG</name>
<organism evidence="1 2">
    <name type="scientific">Smittium mucronatum</name>
    <dbReference type="NCBI Taxonomy" id="133383"/>
    <lineage>
        <taxon>Eukaryota</taxon>
        <taxon>Fungi</taxon>
        <taxon>Fungi incertae sedis</taxon>
        <taxon>Zoopagomycota</taxon>
        <taxon>Kickxellomycotina</taxon>
        <taxon>Harpellomycetes</taxon>
        <taxon>Harpellales</taxon>
        <taxon>Legeriomycetaceae</taxon>
        <taxon>Smittium</taxon>
    </lineage>
</organism>
<proteinExistence type="predicted"/>
<dbReference type="AlphaFoldDB" id="A0A1R0H5N3"/>
<protein>
    <submittedName>
        <fullName evidence="1">Uncharacterized protein</fullName>
    </submittedName>
</protein>
<dbReference type="EMBL" id="LSSL01000487">
    <property type="protein sequence ID" value="OLY84459.1"/>
    <property type="molecule type" value="Genomic_DNA"/>
</dbReference>
<keyword evidence="2" id="KW-1185">Reference proteome</keyword>
<reference evidence="1 2" key="1">
    <citation type="journal article" date="2016" name="Mol. Biol. Evol.">
        <title>Genome-Wide Survey of Gut Fungi (Harpellales) Reveals the First Horizontally Transferred Ubiquitin Gene from a Mosquito Host.</title>
        <authorList>
            <person name="Wang Y."/>
            <person name="White M.M."/>
            <person name="Kvist S."/>
            <person name="Moncalvo J.M."/>
        </authorList>
    </citation>
    <scope>NUCLEOTIDE SEQUENCE [LARGE SCALE GENOMIC DNA]</scope>
    <source>
        <strain evidence="1 2">ALG-7-W6</strain>
    </source>
</reference>
<dbReference type="Proteomes" id="UP000187455">
    <property type="component" value="Unassembled WGS sequence"/>
</dbReference>
<evidence type="ECO:0000313" key="2">
    <source>
        <dbReference type="Proteomes" id="UP000187455"/>
    </source>
</evidence>
<dbReference type="OrthoDB" id="10332349at2759"/>
<accession>A0A1R0H5N3</accession>
<sequence>MIHSFKHRILSKKKSKNSVAEQDYASESLDLSLRDDCSSRKSIVFYDADFNFNYKTSFLVTGVSSLFKRRTKTRKNSKILNAGFSGSGKDNPTALLDLDHIRVPNVYHSSESYHNGSLLTNCCSHPLKKDPIPDSESYTGIDNNLFNKNIENKSEFDMSYIDQSEDINTSLATLKQTTTADRRRSSKVNSETYIVDNFSINVPPRQSSNINTVISKRVHPVSQHSLQISHKDFYSPITVDSLQQNFIPKSINEFNDITFSKFRAVKISSDDSHPVSFLAPIKKSSRSRRYNNQSLSPIITNLNSHLVDSISIHSLSHSRNRQYSGIKRSSSCVNIDKYNHEYNPSPKRYSYDTLTLISLFSSPDLPSLENIDCPSRFDQLKSAVELIDFFPQVPDKIVY</sequence>
<comment type="caution">
    <text evidence="1">The sequence shown here is derived from an EMBL/GenBank/DDBJ whole genome shotgun (WGS) entry which is preliminary data.</text>
</comment>